<dbReference type="InterPro" id="IPR054542">
    <property type="entry name" value="Cys_met_metab_PP"/>
</dbReference>
<comment type="similarity">
    <text evidence="2 4">Belongs to the trans-sulfuration enzymes family.</text>
</comment>
<evidence type="ECO:0000313" key="6">
    <source>
        <dbReference type="Proteomes" id="UP001254165"/>
    </source>
</evidence>
<evidence type="ECO:0000256" key="2">
    <source>
        <dbReference type="ARBA" id="ARBA00009077"/>
    </source>
</evidence>
<dbReference type="EMBL" id="JAUHMF010000002">
    <property type="protein sequence ID" value="MDT8898570.1"/>
    <property type="molecule type" value="Genomic_DNA"/>
</dbReference>
<sequence length="416" mass="45960">MTQVSPSATAVSTLEDAPTASEWGESTCAIHAGSERCKPYHALIEPVVQTATYTFRNSQEVVAYQDAHARGLPTDRLEYGRYGNPTVAACEARVAALEHAEAAIQFASGMAAITTTLLALLRQGDHLIMTDDCYRRTRQFCLETLPRFGIETTVVPLGDYEALEAAIRPNTRLLLSETPTNPYLRILDVERFGAIARRHHLISVVDSTFATPFNLRPLDWGIDLVIHSATKYLGGHNDLLAGFVAGSTEWVTPVRELHNILGATPDPHNAYLLLRGLKTLSLRVARHNENGQRVAEFLTGHPEVEQVWYPGLPSHPDYAVAQAQMKGFGGVVSFTVRGDLWRTARFIDRLQIPYISPSLGGTESLVIQPALMSYYDVPPEQRRRLGIRDNLVRLSLGLEDADDLIADLRQALDGLE</sequence>
<keyword evidence="3 4" id="KW-0663">Pyridoxal phosphate</keyword>
<dbReference type="InterPro" id="IPR015424">
    <property type="entry name" value="PyrdxlP-dep_Trfase"/>
</dbReference>
<dbReference type="PIRSF" id="PIRSF001434">
    <property type="entry name" value="CGS"/>
    <property type="match status" value="1"/>
</dbReference>
<dbReference type="PROSITE" id="PS00868">
    <property type="entry name" value="CYS_MET_METAB_PP"/>
    <property type="match status" value="1"/>
</dbReference>
<keyword evidence="5" id="KW-0032">Aminotransferase</keyword>
<dbReference type="PANTHER" id="PTHR43379:SF1">
    <property type="entry name" value="CYSTATHIONINE GAMMA-SYNTHASE 1, CHLOROPLASTIC-RELATED"/>
    <property type="match status" value="1"/>
</dbReference>
<dbReference type="PANTHER" id="PTHR43379">
    <property type="entry name" value="CYSTATHIONINE GAMMA-SYNTHASE"/>
    <property type="match status" value="1"/>
</dbReference>
<dbReference type="InterPro" id="IPR015422">
    <property type="entry name" value="PyrdxlP-dep_Trfase_small"/>
</dbReference>
<reference evidence="5 6" key="1">
    <citation type="submission" date="2023-07" db="EMBL/GenBank/DDBJ databases">
        <title>Novel species of Thermanaerothrix with wide hydrolytic capabilities.</title>
        <authorList>
            <person name="Zayulina K.S."/>
            <person name="Podosokorskaya O.A."/>
            <person name="Elcheninov A.G."/>
        </authorList>
    </citation>
    <scope>NUCLEOTIDE SEQUENCE [LARGE SCALE GENOMIC DNA]</scope>
    <source>
        <strain evidence="5 6">4228-RoL</strain>
    </source>
</reference>
<dbReference type="CDD" id="cd00614">
    <property type="entry name" value="CGS_like"/>
    <property type="match status" value="1"/>
</dbReference>
<evidence type="ECO:0000256" key="4">
    <source>
        <dbReference type="RuleBase" id="RU362118"/>
    </source>
</evidence>
<dbReference type="GO" id="GO:0008483">
    <property type="term" value="F:transaminase activity"/>
    <property type="evidence" value="ECO:0007669"/>
    <property type="project" value="UniProtKB-KW"/>
</dbReference>
<organism evidence="5 6">
    <name type="scientific">Thermanaerothrix solaris</name>
    <dbReference type="NCBI Taxonomy" id="3058434"/>
    <lineage>
        <taxon>Bacteria</taxon>
        <taxon>Bacillati</taxon>
        <taxon>Chloroflexota</taxon>
        <taxon>Anaerolineae</taxon>
        <taxon>Anaerolineales</taxon>
        <taxon>Anaerolineaceae</taxon>
        <taxon>Thermanaerothrix</taxon>
    </lineage>
</organism>
<dbReference type="RefSeq" id="WP_315625232.1">
    <property type="nucleotide sequence ID" value="NZ_JAUHMF010000002.1"/>
</dbReference>
<dbReference type="Pfam" id="PF01053">
    <property type="entry name" value="Cys_Met_Meta_PP"/>
    <property type="match status" value="1"/>
</dbReference>
<keyword evidence="5" id="KW-0808">Transferase</keyword>
<accession>A0ABU3NQ98</accession>
<dbReference type="SUPFAM" id="SSF53383">
    <property type="entry name" value="PLP-dependent transferases"/>
    <property type="match status" value="1"/>
</dbReference>
<dbReference type="Gene3D" id="3.40.640.10">
    <property type="entry name" value="Type I PLP-dependent aspartate aminotransferase-like (Major domain)"/>
    <property type="match status" value="1"/>
</dbReference>
<dbReference type="InterPro" id="IPR044639">
    <property type="entry name" value="CGS1/2"/>
</dbReference>
<evidence type="ECO:0000256" key="1">
    <source>
        <dbReference type="ARBA" id="ARBA00001933"/>
    </source>
</evidence>
<evidence type="ECO:0000313" key="5">
    <source>
        <dbReference type="EMBL" id="MDT8898570.1"/>
    </source>
</evidence>
<gene>
    <name evidence="5" type="ORF">QYE77_09840</name>
</gene>
<name>A0ABU3NQ98_9CHLR</name>
<keyword evidence="6" id="KW-1185">Reference proteome</keyword>
<dbReference type="InterPro" id="IPR015421">
    <property type="entry name" value="PyrdxlP-dep_Trfase_major"/>
</dbReference>
<dbReference type="Proteomes" id="UP001254165">
    <property type="component" value="Unassembled WGS sequence"/>
</dbReference>
<comment type="cofactor">
    <cofactor evidence="1 4">
        <name>pyridoxal 5'-phosphate</name>
        <dbReference type="ChEBI" id="CHEBI:597326"/>
    </cofactor>
</comment>
<dbReference type="InterPro" id="IPR000277">
    <property type="entry name" value="Cys/Met-Metab_PyrdxlP-dep_enz"/>
</dbReference>
<evidence type="ECO:0000256" key="3">
    <source>
        <dbReference type="ARBA" id="ARBA00022898"/>
    </source>
</evidence>
<dbReference type="Gene3D" id="3.90.1150.10">
    <property type="entry name" value="Aspartate Aminotransferase, domain 1"/>
    <property type="match status" value="1"/>
</dbReference>
<protein>
    <submittedName>
        <fullName evidence="5">Aminotransferase class I/II-fold pyridoxal phosphate-dependent enzyme</fullName>
    </submittedName>
</protein>
<comment type="caution">
    <text evidence="5">The sequence shown here is derived from an EMBL/GenBank/DDBJ whole genome shotgun (WGS) entry which is preliminary data.</text>
</comment>
<proteinExistence type="inferred from homology"/>